<dbReference type="PANTHER" id="PTHR30033:SF1">
    <property type="entry name" value="FLAGELLAR HOOK-ASSOCIATED PROTEIN 1"/>
    <property type="match status" value="1"/>
</dbReference>
<organism evidence="11 12">
    <name type="scientific">Natronospirillum operosum</name>
    <dbReference type="NCBI Taxonomy" id="2759953"/>
    <lineage>
        <taxon>Bacteria</taxon>
        <taxon>Pseudomonadati</taxon>
        <taxon>Pseudomonadota</taxon>
        <taxon>Gammaproteobacteria</taxon>
        <taxon>Oceanospirillales</taxon>
        <taxon>Natronospirillaceae</taxon>
        <taxon>Natronospirillum</taxon>
    </lineage>
</organism>
<dbReference type="PROSITE" id="PS00588">
    <property type="entry name" value="FLAGELLA_BB_ROD"/>
    <property type="match status" value="1"/>
</dbReference>
<evidence type="ECO:0000313" key="12">
    <source>
        <dbReference type="Proteomes" id="UP000297475"/>
    </source>
</evidence>
<keyword evidence="6" id="KW-0975">Bacterial flagellum</keyword>
<evidence type="ECO:0000313" key="11">
    <source>
        <dbReference type="EMBL" id="TGG95991.1"/>
    </source>
</evidence>
<evidence type="ECO:0000256" key="2">
    <source>
        <dbReference type="ARBA" id="ARBA00004613"/>
    </source>
</evidence>
<dbReference type="InterPro" id="IPR049119">
    <property type="entry name" value="FlgK_D2-like"/>
</dbReference>
<evidence type="ECO:0000259" key="7">
    <source>
        <dbReference type="Pfam" id="PF00460"/>
    </source>
</evidence>
<dbReference type="EMBL" id="SRMF01000001">
    <property type="protein sequence ID" value="TGG95991.1"/>
    <property type="molecule type" value="Genomic_DNA"/>
</dbReference>
<evidence type="ECO:0000256" key="5">
    <source>
        <dbReference type="ARBA" id="ARBA00022525"/>
    </source>
</evidence>
<dbReference type="GO" id="GO:0044780">
    <property type="term" value="P:bacterial-type flagellum assembly"/>
    <property type="evidence" value="ECO:0007669"/>
    <property type="project" value="InterPro"/>
</dbReference>
<dbReference type="GO" id="GO:0005576">
    <property type="term" value="C:extracellular region"/>
    <property type="evidence" value="ECO:0007669"/>
    <property type="project" value="UniProtKB-SubCell"/>
</dbReference>
<keyword evidence="11" id="KW-0282">Flagellum</keyword>
<dbReference type="PANTHER" id="PTHR30033">
    <property type="entry name" value="FLAGELLAR HOOK-ASSOCIATED PROTEIN 1"/>
    <property type="match status" value="1"/>
</dbReference>
<dbReference type="Pfam" id="PF22638">
    <property type="entry name" value="FlgK_D1"/>
    <property type="match status" value="1"/>
</dbReference>
<feature type="domain" description="Flagellar hook-associated protein 1 D2-like" evidence="9">
    <location>
        <begin position="342"/>
        <end position="428"/>
    </location>
</feature>
<feature type="domain" description="Flagellar hook-associated protein FlgK helical" evidence="10">
    <location>
        <begin position="92"/>
        <end position="326"/>
    </location>
</feature>
<sequence length="1023" mass="112404">MSLLNTAISGINAYQKHLDVIGNNISNANTPGYSRQEVVLSSALSIDKGYGYQGTGVQIDDIRRLVDQFAIEQLRTDTQVFKGYESYKQNVEQINKLLGDERTGLNSALNEYFSALQTAAEDPGFIPSREAFLGATKVLQDRFNVLHDRLTDMNNTVNKTLRSNVADINSLASSIAELNDQIHRRSNSSSSTGQPNQLLDQRDELVRELSEIIDLDVVDTGQGLDIFIANGQSLVSGFQARRLETGTSERDVTQDEVFFRNSTGQRVNITDRIEGGTLGGTLKFRADSLNSTLNSLGRIGVGIGELFNAQQARGINLEGQFGSDLFTDFNDQDLARKRVQANSTNSRPQTGTAEVYIKDVGDLTTSDYELRMTGPLDFGYEIVRLDSGEVVKSGALAGERPESLEFDGLELRLVDGDFRAGDSFLIKPTRDAAGDFKQVLTRPAELAFAAPITGSGSLANQGSGRINQGEILDVTSPAFEMPGELSPPLLIVFESENTYSVLDNSDPLRPRNLEPPMRHLPFSPGASNDMLRANPGETQVTSYSGWLPTVPHVQPADQPDFWPDNEFNAERVTFETLDEEGKPSLLERISTEKGASAREVASSLSGVPGVSARAFTEVELTNFQSALPEETASDPVEVFINGVDLTISAQELGDGQKVFDDDFIPDVPIPMTPEFLANRINTNWELQDAGITARSDGESLRILSADGDDIRIELRANGITGATGSRPDSFEVSNGQEVMLSATGADTRGLLTESQPFDFSERGPYTYEFTTPYGEPASIELTENYESADEMMDDIAQKIEQELISQERIKRNDPWLNGADAPGRVEASIDEQGQISFKVLMKMEGLPDDDSQKLTMGGTVDVVMEEGVRMRTEPDRGNLFPGQPEQLSTFLGYQFQVDGRPEAGDRFEIDFNRDPSGDNRNADRMLDLQTDRSINRQDGGMNFTEAYSQLAEQVGVRTRQAQINTDAAKVSKEQTENRIQEVSGVNLDEEAARMLRFEQGYNASAQMIKVAQDIFTSLLGAFR</sequence>
<keyword evidence="12" id="KW-1185">Reference proteome</keyword>
<dbReference type="Pfam" id="PF21158">
    <property type="entry name" value="flgK_1st_1"/>
    <property type="match status" value="1"/>
</dbReference>
<dbReference type="GO" id="GO:0005198">
    <property type="term" value="F:structural molecule activity"/>
    <property type="evidence" value="ECO:0007669"/>
    <property type="project" value="InterPro"/>
</dbReference>
<reference evidence="11 12" key="1">
    <citation type="submission" date="2019-04" db="EMBL/GenBank/DDBJ databases">
        <title>Natronospirillum operosus gen. nov., sp. nov., a haloalkaliphilic satellite isolated from decaying biomass of laboratory culture of cyanobacterium Geitlerinema sp. and proposal of Natronospirillaceae fam. nov. and Saccharospirillaceae fam. nov.</title>
        <authorList>
            <person name="Kevbrin V."/>
            <person name="Boltyanskaya Y."/>
            <person name="Koziaeva V."/>
            <person name="Grouzdev D.S."/>
            <person name="Park M."/>
            <person name="Cho J."/>
        </authorList>
    </citation>
    <scope>NUCLEOTIDE SEQUENCE [LARGE SCALE GENOMIC DNA]</scope>
    <source>
        <strain evidence="11 12">G-116</strain>
    </source>
</reference>
<dbReference type="Proteomes" id="UP000297475">
    <property type="component" value="Unassembled WGS sequence"/>
</dbReference>
<comment type="similarity">
    <text evidence="3">Belongs to the flagella basal body rod proteins family.</text>
</comment>
<proteinExistence type="inferred from homology"/>
<dbReference type="NCBIfam" id="TIGR02492">
    <property type="entry name" value="flgK_ends"/>
    <property type="match status" value="1"/>
</dbReference>
<evidence type="ECO:0000256" key="1">
    <source>
        <dbReference type="ARBA" id="ARBA00004365"/>
    </source>
</evidence>
<dbReference type="PRINTS" id="PR01005">
    <property type="entry name" value="FLGHOOKAP1"/>
</dbReference>
<gene>
    <name evidence="11" type="primary">flgK</name>
    <name evidence="11" type="ORF">E4656_06235</name>
</gene>
<dbReference type="OrthoDB" id="9802553at2"/>
<dbReference type="InterPro" id="IPR019776">
    <property type="entry name" value="Flagellar_basal_body_rod_CS"/>
</dbReference>
<dbReference type="AlphaFoldDB" id="A0A4Z0WKS9"/>
<evidence type="ECO:0000256" key="4">
    <source>
        <dbReference type="ARBA" id="ARBA00016244"/>
    </source>
</evidence>
<protein>
    <recommendedName>
        <fullName evidence="4">Flagellar hook-associated protein 1</fullName>
    </recommendedName>
</protein>
<feature type="domain" description="Flagellar basal body rod protein N-terminal" evidence="7">
    <location>
        <begin position="4"/>
        <end position="33"/>
    </location>
</feature>
<accession>A0A4Z0WKS9</accession>
<evidence type="ECO:0000256" key="3">
    <source>
        <dbReference type="ARBA" id="ARBA00009677"/>
    </source>
</evidence>
<name>A0A4Z0WKS9_9GAMM</name>
<feature type="domain" description="Flagellar basal-body/hook protein C-terminal" evidence="8">
    <location>
        <begin position="981"/>
        <end position="1019"/>
    </location>
</feature>
<dbReference type="GO" id="GO:0009424">
    <property type="term" value="C:bacterial-type flagellum hook"/>
    <property type="evidence" value="ECO:0007669"/>
    <property type="project" value="InterPro"/>
</dbReference>
<keyword evidence="11" id="KW-0966">Cell projection</keyword>
<keyword evidence="5" id="KW-0964">Secreted</keyword>
<dbReference type="InterPro" id="IPR001444">
    <property type="entry name" value="Flag_bb_rod_N"/>
</dbReference>
<dbReference type="InterPro" id="IPR002371">
    <property type="entry name" value="FlgK"/>
</dbReference>
<evidence type="ECO:0000256" key="6">
    <source>
        <dbReference type="ARBA" id="ARBA00023143"/>
    </source>
</evidence>
<evidence type="ECO:0000259" key="8">
    <source>
        <dbReference type="Pfam" id="PF06429"/>
    </source>
</evidence>
<comment type="caution">
    <text evidence="11">The sequence shown here is derived from an EMBL/GenBank/DDBJ whole genome shotgun (WGS) entry which is preliminary data.</text>
</comment>
<dbReference type="Pfam" id="PF06429">
    <property type="entry name" value="Flg_bbr_C"/>
    <property type="match status" value="1"/>
</dbReference>
<comment type="subcellular location">
    <subcellularLocation>
        <location evidence="1">Bacterial flagellum</location>
    </subcellularLocation>
    <subcellularLocation>
        <location evidence="2">Secreted</location>
    </subcellularLocation>
</comment>
<evidence type="ECO:0000259" key="10">
    <source>
        <dbReference type="Pfam" id="PF22638"/>
    </source>
</evidence>
<dbReference type="RefSeq" id="WP_135482102.1">
    <property type="nucleotide sequence ID" value="NZ_SRMF01000001.1"/>
</dbReference>
<dbReference type="InterPro" id="IPR010930">
    <property type="entry name" value="Flg_bb/hook_C_dom"/>
</dbReference>
<dbReference type="InterPro" id="IPR053927">
    <property type="entry name" value="FlgK_helical"/>
</dbReference>
<dbReference type="SUPFAM" id="SSF64518">
    <property type="entry name" value="Phase 1 flagellin"/>
    <property type="match status" value="2"/>
</dbReference>
<dbReference type="Pfam" id="PF00460">
    <property type="entry name" value="Flg_bb_rod"/>
    <property type="match status" value="1"/>
</dbReference>
<keyword evidence="11" id="KW-0969">Cilium</keyword>
<evidence type="ECO:0000259" key="9">
    <source>
        <dbReference type="Pfam" id="PF21158"/>
    </source>
</evidence>